<sequence>MAMYARLRVNFLHRRKLSTILAPESSTPISSKKKSRAALSLLKSESNPDRILDICRAASLTPESHLDRVAFSIAVSKLSESNRFDAIRIFLDELKTRPDLKNERFAAHAIALYGQAKMLDHAIRTFKEYQELGSYPPSVKMLNALLFSCVVSKDYKEAKRIFVEFPRLYGVAPNLDTYNAVIKAFCESGSASSVYSVLAEMDMKKLTPNAATFGIILSGFYREEKLEDVGKVLEMMKEKYGIHAGVGTYNVRIRSLCELKKSGEAKALLDGMLSRGMKPNSVTYSHLINGLCGEGDLETAKKLFKELANSGCKPDSRCYFTLVHYLCHGKEYESALNFCKESMEKNWVPNFTTMKSLVNGLASNSMVDEARELVTQMKEKFPKASEMWDEIEAGLPQTSRKD</sequence>
<dbReference type="AlphaFoldDB" id="A0A7J7C382"/>
<dbReference type="InParanoid" id="A0A7J7C382"/>
<keyword evidence="3" id="KW-0809">Transit peptide</keyword>
<dbReference type="Proteomes" id="UP000593562">
    <property type="component" value="Unassembled WGS sequence"/>
</dbReference>
<dbReference type="EMBL" id="JAAARO010000021">
    <property type="protein sequence ID" value="KAF5728592.1"/>
    <property type="molecule type" value="Genomic_DNA"/>
</dbReference>
<keyword evidence="6" id="KW-1185">Reference proteome</keyword>
<evidence type="ECO:0000256" key="3">
    <source>
        <dbReference type="ARBA" id="ARBA00022946"/>
    </source>
</evidence>
<feature type="repeat" description="PPR" evidence="4">
    <location>
        <begin position="245"/>
        <end position="279"/>
    </location>
</feature>
<dbReference type="PANTHER" id="PTHR47939">
    <property type="entry name" value="MEMBRANE-ASSOCIATED SALT-INDUCIBLE PROTEIN-LIKE"/>
    <property type="match status" value="1"/>
</dbReference>
<dbReference type="InterPro" id="IPR011990">
    <property type="entry name" value="TPR-like_helical_dom_sf"/>
</dbReference>
<dbReference type="OrthoDB" id="185373at2759"/>
<reference evidence="5 6" key="1">
    <citation type="journal article" date="2020" name="Nat. Commun.">
        <title>Genome of Tripterygium wilfordii and identification of cytochrome P450 involved in triptolide biosynthesis.</title>
        <authorList>
            <person name="Tu L."/>
            <person name="Su P."/>
            <person name="Zhang Z."/>
            <person name="Gao L."/>
            <person name="Wang J."/>
            <person name="Hu T."/>
            <person name="Zhou J."/>
            <person name="Zhang Y."/>
            <person name="Zhao Y."/>
            <person name="Liu Y."/>
            <person name="Song Y."/>
            <person name="Tong Y."/>
            <person name="Lu Y."/>
            <person name="Yang J."/>
            <person name="Xu C."/>
            <person name="Jia M."/>
            <person name="Peters R.J."/>
            <person name="Huang L."/>
            <person name="Gao W."/>
        </authorList>
    </citation>
    <scope>NUCLEOTIDE SEQUENCE [LARGE SCALE GENOMIC DNA]</scope>
    <source>
        <strain evidence="6">cv. XIE 37</strain>
        <tissue evidence="5">Leaf</tissue>
    </source>
</reference>
<dbReference type="FunCoup" id="A0A7J7C382">
    <property type="interactions" value="2748"/>
</dbReference>
<feature type="repeat" description="PPR" evidence="4">
    <location>
        <begin position="174"/>
        <end position="208"/>
    </location>
</feature>
<dbReference type="Pfam" id="PF01535">
    <property type="entry name" value="PPR"/>
    <property type="match status" value="2"/>
</dbReference>
<dbReference type="Pfam" id="PF13041">
    <property type="entry name" value="PPR_2"/>
    <property type="match status" value="2"/>
</dbReference>
<dbReference type="FunFam" id="1.25.40.10:FF:002935">
    <property type="entry name" value="Pentatricopeptide repeat-containing protein At1g61870, mitochondrial"/>
    <property type="match status" value="1"/>
</dbReference>
<protein>
    <submittedName>
        <fullName evidence="5">Pentatricopeptide repeat-containing protein</fullName>
    </submittedName>
</protein>
<comment type="caution">
    <text evidence="5">The sequence shown here is derived from an EMBL/GenBank/DDBJ whole genome shotgun (WGS) entry which is preliminary data.</text>
</comment>
<dbReference type="NCBIfam" id="TIGR00756">
    <property type="entry name" value="PPR"/>
    <property type="match status" value="3"/>
</dbReference>
<evidence type="ECO:0000256" key="1">
    <source>
        <dbReference type="ARBA" id="ARBA00007626"/>
    </source>
</evidence>
<evidence type="ECO:0000313" key="5">
    <source>
        <dbReference type="EMBL" id="KAF5728592.1"/>
    </source>
</evidence>
<keyword evidence="2" id="KW-0677">Repeat</keyword>
<comment type="similarity">
    <text evidence="1">Belongs to the PPR family. P subfamily.</text>
</comment>
<dbReference type="InterPro" id="IPR002885">
    <property type="entry name" value="PPR_rpt"/>
</dbReference>
<gene>
    <name evidence="5" type="ORF">HS088_TW21G00740</name>
</gene>
<proteinExistence type="inferred from homology"/>
<evidence type="ECO:0000313" key="6">
    <source>
        <dbReference type="Proteomes" id="UP000593562"/>
    </source>
</evidence>
<accession>A0A7J7C382</accession>
<organism evidence="5 6">
    <name type="scientific">Tripterygium wilfordii</name>
    <name type="common">Thunder God vine</name>
    <dbReference type="NCBI Taxonomy" id="458696"/>
    <lineage>
        <taxon>Eukaryota</taxon>
        <taxon>Viridiplantae</taxon>
        <taxon>Streptophyta</taxon>
        <taxon>Embryophyta</taxon>
        <taxon>Tracheophyta</taxon>
        <taxon>Spermatophyta</taxon>
        <taxon>Magnoliopsida</taxon>
        <taxon>eudicotyledons</taxon>
        <taxon>Gunneridae</taxon>
        <taxon>Pentapetalae</taxon>
        <taxon>rosids</taxon>
        <taxon>fabids</taxon>
        <taxon>Celastrales</taxon>
        <taxon>Celastraceae</taxon>
        <taxon>Tripterygium</taxon>
    </lineage>
</organism>
<dbReference type="Gene3D" id="1.25.40.10">
    <property type="entry name" value="Tetratricopeptide repeat domain"/>
    <property type="match status" value="2"/>
</dbReference>
<name>A0A7J7C382_TRIWF</name>
<evidence type="ECO:0000256" key="4">
    <source>
        <dbReference type="PROSITE-ProRule" id="PRU00708"/>
    </source>
</evidence>
<dbReference type="PROSITE" id="PS51375">
    <property type="entry name" value="PPR"/>
    <property type="match status" value="3"/>
</dbReference>
<dbReference type="InterPro" id="IPR050667">
    <property type="entry name" value="PPR-containing_protein"/>
</dbReference>
<dbReference type="PANTHER" id="PTHR47939:SF9">
    <property type="entry name" value="(WILD MALAYSIAN BANANA) HYPOTHETICAL PROTEIN"/>
    <property type="match status" value="1"/>
</dbReference>
<evidence type="ECO:0000256" key="2">
    <source>
        <dbReference type="ARBA" id="ARBA00022737"/>
    </source>
</evidence>
<feature type="repeat" description="PPR" evidence="4">
    <location>
        <begin position="280"/>
        <end position="314"/>
    </location>
</feature>
<dbReference type="FunFam" id="1.25.40.10:FF:001070">
    <property type="entry name" value="Pentatricopeptide repeat-containing protein At1g11630, mitochondrial"/>
    <property type="match status" value="1"/>
</dbReference>